<accession>A0A498IMU2</accession>
<reference evidence="2 3" key="1">
    <citation type="submission" date="2018-10" db="EMBL/GenBank/DDBJ databases">
        <title>A high-quality apple genome assembly.</title>
        <authorList>
            <person name="Hu J."/>
        </authorList>
    </citation>
    <scope>NUCLEOTIDE SEQUENCE [LARGE SCALE GENOMIC DNA]</scope>
    <source>
        <strain evidence="3">cv. HFTH1</strain>
        <tissue evidence="2">Young leaf</tissue>
    </source>
</reference>
<dbReference type="EMBL" id="RDQH01000337">
    <property type="protein sequence ID" value="RXH84676.1"/>
    <property type="molecule type" value="Genomic_DNA"/>
</dbReference>
<organism evidence="2 3">
    <name type="scientific">Malus domestica</name>
    <name type="common">Apple</name>
    <name type="synonym">Pyrus malus</name>
    <dbReference type="NCBI Taxonomy" id="3750"/>
    <lineage>
        <taxon>Eukaryota</taxon>
        <taxon>Viridiplantae</taxon>
        <taxon>Streptophyta</taxon>
        <taxon>Embryophyta</taxon>
        <taxon>Tracheophyta</taxon>
        <taxon>Spermatophyta</taxon>
        <taxon>Magnoliopsida</taxon>
        <taxon>eudicotyledons</taxon>
        <taxon>Gunneridae</taxon>
        <taxon>Pentapetalae</taxon>
        <taxon>rosids</taxon>
        <taxon>fabids</taxon>
        <taxon>Rosales</taxon>
        <taxon>Rosaceae</taxon>
        <taxon>Amygdaloideae</taxon>
        <taxon>Maleae</taxon>
        <taxon>Malus</taxon>
    </lineage>
</organism>
<keyword evidence="1" id="KW-0812">Transmembrane</keyword>
<keyword evidence="1" id="KW-0472">Membrane</keyword>
<evidence type="ECO:0000313" key="2">
    <source>
        <dbReference type="EMBL" id="RXH84676.1"/>
    </source>
</evidence>
<keyword evidence="3" id="KW-1185">Reference proteome</keyword>
<evidence type="ECO:0000256" key="1">
    <source>
        <dbReference type="SAM" id="Phobius"/>
    </source>
</evidence>
<comment type="caution">
    <text evidence="2">The sequence shown here is derived from an EMBL/GenBank/DDBJ whole genome shotgun (WGS) entry which is preliminary data.</text>
</comment>
<feature type="transmembrane region" description="Helical" evidence="1">
    <location>
        <begin position="36"/>
        <end position="57"/>
    </location>
</feature>
<dbReference type="AlphaFoldDB" id="A0A498IMU2"/>
<protein>
    <submittedName>
        <fullName evidence="2">Uncharacterized protein</fullName>
    </submittedName>
</protein>
<evidence type="ECO:0000313" key="3">
    <source>
        <dbReference type="Proteomes" id="UP000290289"/>
    </source>
</evidence>
<proteinExistence type="predicted"/>
<dbReference type="Proteomes" id="UP000290289">
    <property type="component" value="Chromosome 11"/>
</dbReference>
<keyword evidence="1" id="KW-1133">Transmembrane helix</keyword>
<sequence length="59" mass="6604">MFDANRAAMDNLYQETSILNVEPRRLEDPRVTKASWPSLLASLSSNAIIIVILAFVIEV</sequence>
<gene>
    <name evidence="2" type="ORF">DVH24_032960</name>
</gene>
<name>A0A498IMU2_MALDO</name>